<reference evidence="1 2" key="1">
    <citation type="submission" date="2016-09" db="EMBL/GenBank/DDBJ databases">
        <title>Genomic analysis reveals versatility of anaerobic energy metabolism of Geosporobacter ferrireducens IRF9 of phylum Firmicutes.</title>
        <authorList>
            <person name="Kim S.-J."/>
        </authorList>
    </citation>
    <scope>NUCLEOTIDE SEQUENCE [LARGE SCALE GENOMIC DNA]</scope>
    <source>
        <strain evidence="1 2">IRF9</strain>
    </source>
</reference>
<evidence type="ECO:0008006" key="3">
    <source>
        <dbReference type="Google" id="ProtNLM"/>
    </source>
</evidence>
<evidence type="ECO:0000313" key="1">
    <source>
        <dbReference type="EMBL" id="AOT73000.1"/>
    </source>
</evidence>
<name>A0A1D8GPY9_9FIRM</name>
<sequence length="186" mass="22125">MEHIIEKYQDLPMYLSANNGVVNFYPKFGFERTFEKLPVCEFEIKNDIKPVKLQYDDPKVWNYIHKRVNFSHKLDCLNTASINIFHLYWGYLKDSIYEIPELDTLIIAEQKESTLKLIGVYLLRNINFTQLAKFLPFSNVTKVEFGFMPYWSDIEYVMQEYETDPIFIRGINCDLGEFKFPELSIT</sequence>
<dbReference type="Proteomes" id="UP000095743">
    <property type="component" value="Chromosome"/>
</dbReference>
<protein>
    <recommendedName>
        <fullName evidence="3">GNAT family N-acetyltransferase</fullName>
    </recommendedName>
</protein>
<dbReference type="EMBL" id="CP017269">
    <property type="protein sequence ID" value="AOT73000.1"/>
    <property type="molecule type" value="Genomic_DNA"/>
</dbReference>
<organism evidence="1 2">
    <name type="scientific">Geosporobacter ferrireducens</name>
    <dbReference type="NCBI Taxonomy" id="1424294"/>
    <lineage>
        <taxon>Bacteria</taxon>
        <taxon>Bacillati</taxon>
        <taxon>Bacillota</taxon>
        <taxon>Clostridia</taxon>
        <taxon>Peptostreptococcales</taxon>
        <taxon>Thermotaleaceae</taxon>
        <taxon>Geosporobacter</taxon>
    </lineage>
</organism>
<keyword evidence="2" id="KW-1185">Reference proteome</keyword>
<dbReference type="STRING" id="1424294.Gferi_04930"/>
<dbReference type="KEGG" id="gfe:Gferi_04930"/>
<evidence type="ECO:0000313" key="2">
    <source>
        <dbReference type="Proteomes" id="UP000095743"/>
    </source>
</evidence>
<accession>A0A1D8GPY9</accession>
<proteinExistence type="predicted"/>
<dbReference type="AlphaFoldDB" id="A0A1D8GPY9"/>
<gene>
    <name evidence="1" type="ORF">Gferi_04930</name>
</gene>